<dbReference type="STRING" id="488535.SAMN04487963_0818"/>
<dbReference type="PANTHER" id="PTHR43792">
    <property type="entry name" value="GNAT FAMILY, PUTATIVE (AFU_ORTHOLOGUE AFUA_3G00765)-RELATED-RELATED"/>
    <property type="match status" value="1"/>
</dbReference>
<feature type="domain" description="N-acetyltransferase" evidence="1">
    <location>
        <begin position="18"/>
        <end position="186"/>
    </location>
</feature>
<dbReference type="InterPro" id="IPR000182">
    <property type="entry name" value="GNAT_dom"/>
</dbReference>
<keyword evidence="2" id="KW-0808">Transferase</keyword>
<dbReference type="GO" id="GO:0016747">
    <property type="term" value="F:acyltransferase activity, transferring groups other than amino-acyl groups"/>
    <property type="evidence" value="ECO:0007669"/>
    <property type="project" value="InterPro"/>
</dbReference>
<dbReference type="OrthoDB" id="9801656at2"/>
<evidence type="ECO:0000313" key="3">
    <source>
        <dbReference type="Proteomes" id="UP000198519"/>
    </source>
</evidence>
<proteinExistence type="predicted"/>
<organism evidence="2 3">
    <name type="scientific">Marinobacter zhejiangensis</name>
    <dbReference type="NCBI Taxonomy" id="488535"/>
    <lineage>
        <taxon>Bacteria</taxon>
        <taxon>Pseudomonadati</taxon>
        <taxon>Pseudomonadota</taxon>
        <taxon>Gammaproteobacteria</taxon>
        <taxon>Pseudomonadales</taxon>
        <taxon>Marinobacteraceae</taxon>
        <taxon>Marinobacter</taxon>
    </lineage>
</organism>
<dbReference type="SUPFAM" id="SSF55729">
    <property type="entry name" value="Acyl-CoA N-acyltransferases (Nat)"/>
    <property type="match status" value="1"/>
</dbReference>
<dbReference type="InterPro" id="IPR051531">
    <property type="entry name" value="N-acetyltransferase"/>
</dbReference>
<keyword evidence="3" id="KW-1185">Reference proteome</keyword>
<evidence type="ECO:0000313" key="2">
    <source>
        <dbReference type="EMBL" id="SFL97589.1"/>
    </source>
</evidence>
<dbReference type="RefSeq" id="WP_092020587.1">
    <property type="nucleotide sequence ID" value="NZ_FOUE01000001.1"/>
</dbReference>
<dbReference type="Proteomes" id="UP000198519">
    <property type="component" value="Unassembled WGS sequence"/>
</dbReference>
<dbReference type="Pfam" id="PF13302">
    <property type="entry name" value="Acetyltransf_3"/>
    <property type="match status" value="1"/>
</dbReference>
<dbReference type="PROSITE" id="PS51186">
    <property type="entry name" value="GNAT"/>
    <property type="match status" value="1"/>
</dbReference>
<dbReference type="InterPro" id="IPR016181">
    <property type="entry name" value="Acyl_CoA_acyltransferase"/>
</dbReference>
<dbReference type="EMBL" id="FOUE01000001">
    <property type="protein sequence ID" value="SFL97589.1"/>
    <property type="molecule type" value="Genomic_DNA"/>
</dbReference>
<dbReference type="AlphaFoldDB" id="A0A1I4M322"/>
<dbReference type="PANTHER" id="PTHR43792:SF1">
    <property type="entry name" value="N-ACETYLTRANSFERASE DOMAIN-CONTAINING PROTEIN"/>
    <property type="match status" value="1"/>
</dbReference>
<reference evidence="3" key="1">
    <citation type="submission" date="2016-10" db="EMBL/GenBank/DDBJ databases">
        <authorList>
            <person name="Varghese N."/>
            <person name="Submissions S."/>
        </authorList>
    </citation>
    <scope>NUCLEOTIDE SEQUENCE [LARGE SCALE GENOMIC DNA]</scope>
    <source>
        <strain evidence="3">CGMCC 1.7061</strain>
    </source>
</reference>
<sequence>MPEQRHNRPPQSLQTPRLLLRQWRPEDRAPFAELNADPDVMAYFPYCLTRSQSNTLAARCEEMIAGDGWGFWAVEHRGSGAFLGFVGLHRIDDGLPFAPCVEVGWRLAARYWGQGYATEAAQAALSFAFNELQLAEVVSFTTVNNRRSRAVMERLGMSATPDTFEHPALPPDSPLRQHCLYRMTAQQWAVSGQCPGH</sequence>
<protein>
    <submittedName>
        <fullName evidence="2">Protein N-acetyltransferase, RimJ/RimL family</fullName>
    </submittedName>
</protein>
<name>A0A1I4M322_9GAMM</name>
<gene>
    <name evidence="2" type="ORF">SAMN04487963_0818</name>
</gene>
<evidence type="ECO:0000259" key="1">
    <source>
        <dbReference type="PROSITE" id="PS51186"/>
    </source>
</evidence>
<accession>A0A1I4M322</accession>
<dbReference type="Gene3D" id="3.40.630.30">
    <property type="match status" value="1"/>
</dbReference>